<evidence type="ECO:0000313" key="3">
    <source>
        <dbReference type="EMBL" id="PWE27090.1"/>
    </source>
</evidence>
<dbReference type="InterPro" id="IPR003010">
    <property type="entry name" value="C-N_Hydrolase"/>
</dbReference>
<dbReference type="PANTHER" id="PTHR43674:SF16">
    <property type="entry name" value="CARBON-NITROGEN FAMILY, PUTATIVE (AFU_ORTHOLOGUE AFUA_5G02350)-RELATED"/>
    <property type="match status" value="1"/>
</dbReference>
<dbReference type="CDD" id="cd07574">
    <property type="entry name" value="nitrilase_Rim1_like"/>
    <property type="match status" value="1"/>
</dbReference>
<dbReference type="InterPro" id="IPR036526">
    <property type="entry name" value="C-N_Hydrolase_sf"/>
</dbReference>
<organism evidence="3 4">
    <name type="scientific">Pararhodobacter marinus</name>
    <dbReference type="NCBI Taxonomy" id="2184063"/>
    <lineage>
        <taxon>Bacteria</taxon>
        <taxon>Pseudomonadati</taxon>
        <taxon>Pseudomonadota</taxon>
        <taxon>Alphaproteobacteria</taxon>
        <taxon>Rhodobacterales</taxon>
        <taxon>Paracoccaceae</taxon>
        <taxon>Pararhodobacter</taxon>
    </lineage>
</organism>
<sequence>MTDTDTDTVTIATAAYPLDWFDSFADFEAKAERWVGAAVSEGAELLVFPEYGAMELASLGGKAVAADLEGALSEVAKHTPAMNETFSKLAAEHGVYILGPSGPVFTGNRPVNRATLHGPHGVVGHQDKQIMTRFEREDWDVVPGDEGLNIFETPLGRLGVVICYDSEFPLLSRKLAEEGVEILLAPSCTETSAGYWRVRIGSMARALENQCAVVHAPLVGTADWCAGCEENTGAAAIYGPPDRDWPSDGVLAKGTLDAPGWVVGTVSRGLIAKTRADGGVLNLRHWDEQETRLANGTKVVAAS</sequence>
<keyword evidence="4" id="KW-1185">Reference proteome</keyword>
<feature type="domain" description="CN hydrolase" evidence="2">
    <location>
        <begin position="9"/>
        <end position="268"/>
    </location>
</feature>
<proteinExistence type="predicted"/>
<dbReference type="GO" id="GO:0016811">
    <property type="term" value="F:hydrolase activity, acting on carbon-nitrogen (but not peptide) bonds, in linear amides"/>
    <property type="evidence" value="ECO:0007669"/>
    <property type="project" value="TreeGrafter"/>
</dbReference>
<dbReference type="AlphaFoldDB" id="A0A2U2C5D2"/>
<dbReference type="SUPFAM" id="SSF56317">
    <property type="entry name" value="Carbon-nitrogen hydrolase"/>
    <property type="match status" value="1"/>
</dbReference>
<accession>A0A2U2C5D2</accession>
<evidence type="ECO:0000313" key="4">
    <source>
        <dbReference type="Proteomes" id="UP000244940"/>
    </source>
</evidence>
<reference evidence="3 4" key="1">
    <citation type="submission" date="2018-05" db="EMBL/GenBank/DDBJ databases">
        <title>Pararhodobacter marina sp. nov., isolated from deep-sea water of the Indian Ocean.</title>
        <authorList>
            <person name="Lai Q.Sr."/>
            <person name="Liu X."/>
            <person name="Shao Z."/>
        </authorList>
    </citation>
    <scope>NUCLEOTIDE SEQUENCE [LARGE SCALE GENOMIC DNA]</scope>
    <source>
        <strain evidence="3 4">CIC4N-9</strain>
    </source>
</reference>
<evidence type="ECO:0000259" key="2">
    <source>
        <dbReference type="PROSITE" id="PS50263"/>
    </source>
</evidence>
<dbReference type="Pfam" id="PF00795">
    <property type="entry name" value="CN_hydrolase"/>
    <property type="match status" value="1"/>
</dbReference>
<protein>
    <submittedName>
        <fullName evidence="3">Amidohydrolase</fullName>
    </submittedName>
</protein>
<keyword evidence="1 3" id="KW-0378">Hydrolase</keyword>
<dbReference type="PANTHER" id="PTHR43674">
    <property type="entry name" value="NITRILASE C965.09-RELATED"/>
    <property type="match status" value="1"/>
</dbReference>
<dbReference type="GeneID" id="94366986"/>
<comment type="caution">
    <text evidence="3">The sequence shown here is derived from an EMBL/GenBank/DDBJ whole genome shotgun (WGS) entry which is preliminary data.</text>
</comment>
<dbReference type="Proteomes" id="UP000244940">
    <property type="component" value="Unassembled WGS sequence"/>
</dbReference>
<dbReference type="OrthoDB" id="9811121at2"/>
<dbReference type="EMBL" id="QEYD01000013">
    <property type="protein sequence ID" value="PWE27090.1"/>
    <property type="molecule type" value="Genomic_DNA"/>
</dbReference>
<gene>
    <name evidence="3" type="ORF">C4N9_19000</name>
</gene>
<dbReference type="RefSeq" id="WP_109534938.1">
    <property type="nucleotide sequence ID" value="NZ_QEYD01000013.1"/>
</dbReference>
<evidence type="ECO:0000256" key="1">
    <source>
        <dbReference type="ARBA" id="ARBA00022801"/>
    </source>
</evidence>
<dbReference type="Gene3D" id="3.60.110.10">
    <property type="entry name" value="Carbon-nitrogen hydrolase"/>
    <property type="match status" value="1"/>
</dbReference>
<name>A0A2U2C5D2_9RHOB</name>
<dbReference type="InterPro" id="IPR050345">
    <property type="entry name" value="Aliph_Amidase/BUP"/>
</dbReference>
<dbReference type="PROSITE" id="PS50263">
    <property type="entry name" value="CN_HYDROLASE"/>
    <property type="match status" value="1"/>
</dbReference>